<evidence type="ECO:0000313" key="2">
    <source>
        <dbReference type="Proteomes" id="UP000219435"/>
    </source>
</evidence>
<accession>A0A285V4A7</accession>
<dbReference type="EMBL" id="OBQI01000002">
    <property type="protein sequence ID" value="SOC48843.1"/>
    <property type="molecule type" value="Genomic_DNA"/>
</dbReference>
<proteinExistence type="predicted"/>
<dbReference type="OrthoDB" id="5192545at2"/>
<protein>
    <submittedName>
        <fullName evidence="1">Uncharacterized protein</fullName>
    </submittedName>
</protein>
<keyword evidence="2" id="KW-1185">Reference proteome</keyword>
<dbReference type="Proteomes" id="UP000219435">
    <property type="component" value="Unassembled WGS sequence"/>
</dbReference>
<sequence>MNSTTWTDAPAGFSGPGSIGMPLSACSSAVGGTRVLTAPTAAPIHGSDLPVAVRLRPIDERGGTVESYLVQALAIAGTAPLSATDNFDTTLGIHSPGRPQS</sequence>
<evidence type="ECO:0000313" key="1">
    <source>
        <dbReference type="EMBL" id="SOC48843.1"/>
    </source>
</evidence>
<reference evidence="2" key="1">
    <citation type="submission" date="2017-08" db="EMBL/GenBank/DDBJ databases">
        <authorList>
            <person name="Varghese N."/>
            <person name="Submissions S."/>
        </authorList>
    </citation>
    <scope>NUCLEOTIDE SEQUENCE [LARGE SCALE GENOMIC DNA]</scope>
    <source>
        <strain evidence="2">DSM 4725</strain>
    </source>
</reference>
<name>A0A285V4A7_9ACTN</name>
<dbReference type="AlphaFoldDB" id="A0A285V4A7"/>
<dbReference type="RefSeq" id="WP_141437083.1">
    <property type="nucleotide sequence ID" value="NZ_OBQI01000002.1"/>
</dbReference>
<gene>
    <name evidence="1" type="ORF">SAMN05660748_1556</name>
</gene>
<organism evidence="1 2">
    <name type="scientific">Blastococcus aggregatus</name>
    <dbReference type="NCBI Taxonomy" id="38502"/>
    <lineage>
        <taxon>Bacteria</taxon>
        <taxon>Bacillati</taxon>
        <taxon>Actinomycetota</taxon>
        <taxon>Actinomycetes</taxon>
        <taxon>Geodermatophilales</taxon>
        <taxon>Geodermatophilaceae</taxon>
        <taxon>Blastococcus</taxon>
    </lineage>
</organism>